<dbReference type="InterPro" id="IPR024267">
    <property type="entry name" value="DUF4878"/>
</dbReference>
<dbReference type="Proteomes" id="UP000187074">
    <property type="component" value="Unassembled WGS sequence"/>
</dbReference>
<dbReference type="RefSeq" id="WP_076325492.1">
    <property type="nucleotide sequence ID" value="NZ_JBCNGN010000011.1"/>
</dbReference>
<evidence type="ECO:0000259" key="1">
    <source>
        <dbReference type="Pfam" id="PF12870"/>
    </source>
</evidence>
<gene>
    <name evidence="2" type="ORF">BK123_27240</name>
</gene>
<reference evidence="2 3" key="1">
    <citation type="submission" date="2016-11" db="EMBL/GenBank/DDBJ databases">
        <title>Paenibacillus species isolates.</title>
        <authorList>
            <person name="Beno S.M."/>
        </authorList>
    </citation>
    <scope>NUCLEOTIDE SEQUENCE [LARGE SCALE GENOMIC DNA]</scope>
    <source>
        <strain evidence="2 3">FSL F4-0100</strain>
    </source>
</reference>
<dbReference type="EMBL" id="MRTF01000011">
    <property type="protein sequence ID" value="OME89075.1"/>
    <property type="molecule type" value="Genomic_DNA"/>
</dbReference>
<dbReference type="PROSITE" id="PS51257">
    <property type="entry name" value="PROKAR_LIPOPROTEIN"/>
    <property type="match status" value="1"/>
</dbReference>
<dbReference type="Pfam" id="PF12870">
    <property type="entry name" value="DUF4878"/>
    <property type="match status" value="1"/>
</dbReference>
<dbReference type="Gene3D" id="3.10.450.50">
    <property type="match status" value="1"/>
</dbReference>
<name>A0A1R1AU24_PAELA</name>
<comment type="caution">
    <text evidence="2">The sequence shown here is derived from an EMBL/GenBank/DDBJ whole genome shotgun (WGS) entry which is preliminary data.</text>
</comment>
<proteinExistence type="predicted"/>
<dbReference type="AlphaFoldDB" id="A0A1R1AU24"/>
<feature type="domain" description="DUF4878" evidence="1">
    <location>
        <begin position="69"/>
        <end position="119"/>
    </location>
</feature>
<evidence type="ECO:0000313" key="3">
    <source>
        <dbReference type="Proteomes" id="UP000187074"/>
    </source>
</evidence>
<sequence>MTKVVIKFGIIMLFLLFFVISIGCSNKNHPESVLKNYIKLVEEKKSDEAYTLLNPDNLPDKELFADSIENQPTIKSFKILESKKVDDSTYKFLTNMKTDNGIESENVFVLVKEGGDWLISLNTDPTKSIEF</sequence>
<protein>
    <recommendedName>
        <fullName evidence="1">DUF4878 domain-containing protein</fullName>
    </recommendedName>
</protein>
<evidence type="ECO:0000313" key="2">
    <source>
        <dbReference type="EMBL" id="OME89075.1"/>
    </source>
</evidence>
<accession>A0A1R1AU24</accession>
<organism evidence="2 3">
    <name type="scientific">Paenibacillus lautus</name>
    <name type="common">Bacillus lautus</name>
    <dbReference type="NCBI Taxonomy" id="1401"/>
    <lineage>
        <taxon>Bacteria</taxon>
        <taxon>Bacillati</taxon>
        <taxon>Bacillota</taxon>
        <taxon>Bacilli</taxon>
        <taxon>Bacillales</taxon>
        <taxon>Paenibacillaceae</taxon>
        <taxon>Paenibacillus</taxon>
    </lineage>
</organism>